<sequence length="347" mass="38382">MAIPVVDFGACSLAQERAEERVEGEQLRALSEELRAAFTQVGFVFLKNSGITQDEVERVMDMSRRFFLLPEELKKPFSRGSFANNLNHGWVSLEAERLNPSRPGDLKESFNTSSFHPDIVTILFLSTDFTKAEVPDQHSLNSGSMAPLSVQLWPCSGSLAGFQETHASFFQRCRELSLRVLRLLAHGLGLEPDLFLRAHGLIGSDQNGSTLRSLYYPPVSRRPVKEGQLRCGEHSDYGSITLLFQSCDGLQVCNHSGEFISAPTIPGAVLVNIADLMQRWTSDRLVSVRHRVLLPPAGDAGTRQALAFFVQPDDQALVSCCDGSSKYPPVKAGAYLSERFRESYGQS</sequence>
<proteinExistence type="inferred from homology"/>
<reference evidence="3" key="1">
    <citation type="submission" date="2021-05" db="EMBL/GenBank/DDBJ databases">
        <authorList>
            <person name="Tigano A."/>
        </authorList>
    </citation>
    <scope>NUCLEOTIDE SEQUENCE</scope>
</reference>
<dbReference type="PROSITE" id="PS51471">
    <property type="entry name" value="FE2OG_OXY"/>
    <property type="match status" value="1"/>
</dbReference>
<name>A0A8S4BCF6_9TELE</name>
<dbReference type="EMBL" id="CAJRST010022223">
    <property type="protein sequence ID" value="CAG5957549.1"/>
    <property type="molecule type" value="Genomic_DNA"/>
</dbReference>
<dbReference type="SUPFAM" id="SSF51197">
    <property type="entry name" value="Clavaminate synthase-like"/>
    <property type="match status" value="1"/>
</dbReference>
<organism evidence="3 4">
    <name type="scientific">Menidia menidia</name>
    <name type="common">Atlantic silverside</name>
    <dbReference type="NCBI Taxonomy" id="238744"/>
    <lineage>
        <taxon>Eukaryota</taxon>
        <taxon>Metazoa</taxon>
        <taxon>Chordata</taxon>
        <taxon>Craniata</taxon>
        <taxon>Vertebrata</taxon>
        <taxon>Euteleostomi</taxon>
        <taxon>Actinopterygii</taxon>
        <taxon>Neopterygii</taxon>
        <taxon>Teleostei</taxon>
        <taxon>Neoteleostei</taxon>
        <taxon>Acanthomorphata</taxon>
        <taxon>Ovalentaria</taxon>
        <taxon>Atherinomorphae</taxon>
        <taxon>Atheriniformes</taxon>
        <taxon>Atherinopsidae</taxon>
        <taxon>Menidiinae</taxon>
        <taxon>Menidia</taxon>
    </lineage>
</organism>
<keyword evidence="1" id="KW-0479">Metal-binding</keyword>
<comment type="caution">
    <text evidence="3">The sequence shown here is derived from an EMBL/GenBank/DDBJ whole genome shotgun (WGS) entry which is preliminary data.</text>
</comment>
<dbReference type="GO" id="GO:0046872">
    <property type="term" value="F:metal ion binding"/>
    <property type="evidence" value="ECO:0007669"/>
    <property type="project" value="UniProtKB-KW"/>
</dbReference>
<evidence type="ECO:0000313" key="4">
    <source>
        <dbReference type="Proteomes" id="UP000677803"/>
    </source>
</evidence>
<keyword evidence="1" id="KW-0560">Oxidoreductase</keyword>
<dbReference type="InterPro" id="IPR027443">
    <property type="entry name" value="IPNS-like_sf"/>
</dbReference>
<feature type="domain" description="Fe2OG dioxygenase" evidence="2">
    <location>
        <begin position="207"/>
        <end position="312"/>
    </location>
</feature>
<dbReference type="Pfam" id="PF14226">
    <property type="entry name" value="DIOX_N"/>
    <property type="match status" value="1"/>
</dbReference>
<dbReference type="PANTHER" id="PTHR47990">
    <property type="entry name" value="2-OXOGLUTARATE (2OG) AND FE(II)-DEPENDENT OXYGENASE SUPERFAMILY PROTEIN-RELATED"/>
    <property type="match status" value="1"/>
</dbReference>
<dbReference type="Pfam" id="PF03171">
    <property type="entry name" value="2OG-FeII_Oxy"/>
    <property type="match status" value="1"/>
</dbReference>
<accession>A0A8S4BCF6</accession>
<dbReference type="AlphaFoldDB" id="A0A8S4BCF6"/>
<dbReference type="Gene3D" id="2.60.120.330">
    <property type="entry name" value="B-lactam Antibiotic, Isopenicillin N Synthase, Chain"/>
    <property type="match status" value="1"/>
</dbReference>
<protein>
    <submittedName>
        <fullName evidence="3">(Atlantic silverside) hypothetical protein</fullName>
    </submittedName>
</protein>
<comment type="similarity">
    <text evidence="1">Belongs to the iron/ascorbate-dependent oxidoreductase family.</text>
</comment>
<dbReference type="InterPro" id="IPR044861">
    <property type="entry name" value="IPNS-like_FE2OG_OXY"/>
</dbReference>
<dbReference type="GO" id="GO:0016491">
    <property type="term" value="F:oxidoreductase activity"/>
    <property type="evidence" value="ECO:0007669"/>
    <property type="project" value="UniProtKB-KW"/>
</dbReference>
<dbReference type="OrthoDB" id="288590at2759"/>
<dbReference type="InterPro" id="IPR050231">
    <property type="entry name" value="Iron_ascorbate_oxido_reductase"/>
</dbReference>
<evidence type="ECO:0000313" key="3">
    <source>
        <dbReference type="EMBL" id="CAG5957549.1"/>
    </source>
</evidence>
<evidence type="ECO:0000259" key="2">
    <source>
        <dbReference type="PROSITE" id="PS51471"/>
    </source>
</evidence>
<keyword evidence="4" id="KW-1185">Reference proteome</keyword>
<dbReference type="InterPro" id="IPR005123">
    <property type="entry name" value="Oxoglu/Fe-dep_dioxygenase_dom"/>
</dbReference>
<dbReference type="InterPro" id="IPR026992">
    <property type="entry name" value="DIOX_N"/>
</dbReference>
<keyword evidence="1" id="KW-0408">Iron</keyword>
<evidence type="ECO:0000256" key="1">
    <source>
        <dbReference type="RuleBase" id="RU003682"/>
    </source>
</evidence>
<gene>
    <name evidence="3" type="ORF">MMEN_LOCUS14492</name>
</gene>
<dbReference type="Proteomes" id="UP000677803">
    <property type="component" value="Unassembled WGS sequence"/>
</dbReference>